<gene>
    <name evidence="1" type="ORF">RclHR1_03580003</name>
</gene>
<protein>
    <submittedName>
        <fullName evidence="1">Uncharacterized protein</fullName>
    </submittedName>
</protein>
<dbReference type="AlphaFoldDB" id="A0A2Z6S5V5"/>
<evidence type="ECO:0000313" key="2">
    <source>
        <dbReference type="Proteomes" id="UP000247702"/>
    </source>
</evidence>
<evidence type="ECO:0000313" key="1">
    <source>
        <dbReference type="EMBL" id="GBB99596.1"/>
    </source>
</evidence>
<sequence>MVRHRSKGAKVKKVLRRIERKKKRKEIQEKPNHTTRCGKCNTCLEVKENYKRWIKEEITIFQIKECEML</sequence>
<keyword evidence="2" id="KW-1185">Reference proteome</keyword>
<dbReference type="EMBL" id="BEXD01002868">
    <property type="protein sequence ID" value="GBB99596.1"/>
    <property type="molecule type" value="Genomic_DNA"/>
</dbReference>
<accession>A0A2Z6S5V5</accession>
<dbReference type="Proteomes" id="UP000247702">
    <property type="component" value="Unassembled WGS sequence"/>
</dbReference>
<reference evidence="1 2" key="1">
    <citation type="submission" date="2017-11" db="EMBL/GenBank/DDBJ databases">
        <title>The genome of Rhizophagus clarus HR1 reveals common genetic basis of auxotrophy among arbuscular mycorrhizal fungi.</title>
        <authorList>
            <person name="Kobayashi Y."/>
        </authorList>
    </citation>
    <scope>NUCLEOTIDE SEQUENCE [LARGE SCALE GENOMIC DNA]</scope>
    <source>
        <strain evidence="1 2">HR1</strain>
    </source>
</reference>
<name>A0A2Z6S5V5_9GLOM</name>
<proteinExistence type="predicted"/>
<organism evidence="1 2">
    <name type="scientific">Rhizophagus clarus</name>
    <dbReference type="NCBI Taxonomy" id="94130"/>
    <lineage>
        <taxon>Eukaryota</taxon>
        <taxon>Fungi</taxon>
        <taxon>Fungi incertae sedis</taxon>
        <taxon>Mucoromycota</taxon>
        <taxon>Glomeromycotina</taxon>
        <taxon>Glomeromycetes</taxon>
        <taxon>Glomerales</taxon>
        <taxon>Glomeraceae</taxon>
        <taxon>Rhizophagus</taxon>
    </lineage>
</organism>
<comment type="caution">
    <text evidence="1">The sequence shown here is derived from an EMBL/GenBank/DDBJ whole genome shotgun (WGS) entry which is preliminary data.</text>
</comment>